<sequence length="69" mass="7266">MFFVVAVLVSVLLAAAVLLTVAVSGGHLQLPENSRFTGYAQKGAEILGADGTPPRFLDRLDEVRPASRG</sequence>
<accession>A0A921JRL5</accession>
<reference evidence="1" key="2">
    <citation type="submission" date="2021-09" db="EMBL/GenBank/DDBJ databases">
        <authorList>
            <person name="Gilroy R."/>
        </authorList>
    </citation>
    <scope>NUCLEOTIDE SEQUENCE</scope>
    <source>
        <strain evidence="1">ChiGjej3B3-7470</strain>
    </source>
</reference>
<evidence type="ECO:0000313" key="2">
    <source>
        <dbReference type="Proteomes" id="UP000712713"/>
    </source>
</evidence>
<reference evidence="1" key="1">
    <citation type="journal article" date="2021" name="PeerJ">
        <title>Extensive microbial diversity within the chicken gut microbiome revealed by metagenomics and culture.</title>
        <authorList>
            <person name="Gilroy R."/>
            <person name="Ravi A."/>
            <person name="Getino M."/>
            <person name="Pursley I."/>
            <person name="Horton D.L."/>
            <person name="Alikhan N.F."/>
            <person name="Baker D."/>
            <person name="Gharbi K."/>
            <person name="Hall N."/>
            <person name="Watson M."/>
            <person name="Adriaenssens E.M."/>
            <person name="Foster-Nyarko E."/>
            <person name="Jarju S."/>
            <person name="Secka A."/>
            <person name="Antonio M."/>
            <person name="Oren A."/>
            <person name="Chaudhuri R.R."/>
            <person name="La Ragione R."/>
            <person name="Hildebrand F."/>
            <person name="Pallen M.J."/>
        </authorList>
    </citation>
    <scope>NUCLEOTIDE SEQUENCE</scope>
    <source>
        <strain evidence="1">ChiGjej3B3-7470</strain>
    </source>
</reference>
<comment type="caution">
    <text evidence="1">The sequence shown here is derived from an EMBL/GenBank/DDBJ whole genome shotgun (WGS) entry which is preliminary data.</text>
</comment>
<dbReference type="EMBL" id="DYZF01000169">
    <property type="protein sequence ID" value="HJE51638.1"/>
    <property type="molecule type" value="Genomic_DNA"/>
</dbReference>
<dbReference type="AlphaFoldDB" id="A0A921JRL5"/>
<organism evidence="1 2">
    <name type="scientific">Tessaracoccus flavescens</name>
    <dbReference type="NCBI Taxonomy" id="399497"/>
    <lineage>
        <taxon>Bacteria</taxon>
        <taxon>Bacillati</taxon>
        <taxon>Actinomycetota</taxon>
        <taxon>Actinomycetes</taxon>
        <taxon>Propionibacteriales</taxon>
        <taxon>Propionibacteriaceae</taxon>
        <taxon>Tessaracoccus</taxon>
    </lineage>
</organism>
<proteinExistence type="predicted"/>
<gene>
    <name evidence="1" type="ORF">K8V15_06635</name>
</gene>
<evidence type="ECO:0000313" key="1">
    <source>
        <dbReference type="EMBL" id="HJE51638.1"/>
    </source>
</evidence>
<name>A0A921JRL5_9ACTN</name>
<protein>
    <submittedName>
        <fullName evidence="1">Uncharacterized protein</fullName>
    </submittedName>
</protein>
<dbReference type="Proteomes" id="UP000712713">
    <property type="component" value="Unassembled WGS sequence"/>
</dbReference>